<name>F8IJ39_ALIAT</name>
<organism evidence="1 2">
    <name type="scientific">Alicyclobacillus acidocaldarius (strain Tc-4-1)</name>
    <name type="common">Bacillus acidocaldarius</name>
    <dbReference type="NCBI Taxonomy" id="1048834"/>
    <lineage>
        <taxon>Bacteria</taxon>
        <taxon>Bacillati</taxon>
        <taxon>Bacillota</taxon>
        <taxon>Bacilli</taxon>
        <taxon>Bacillales</taxon>
        <taxon>Alicyclobacillaceae</taxon>
        <taxon>Alicyclobacillus</taxon>
    </lineage>
</organism>
<dbReference type="Proteomes" id="UP000000292">
    <property type="component" value="Chromosome"/>
</dbReference>
<dbReference type="HOGENOM" id="CLU_2327652_0_0_9"/>
<reference evidence="1 2" key="1">
    <citation type="journal article" date="2011" name="J. Bacteriol.">
        <title>Complete Genome Sequence of Alicyclobacillus acidocaldarius Strain Tc-4-1.</title>
        <authorList>
            <person name="Chen Y."/>
            <person name="He Y."/>
            <person name="Zhang B."/>
            <person name="Yang J."/>
            <person name="Li W."/>
            <person name="Dong Z."/>
            <person name="Hu S."/>
        </authorList>
    </citation>
    <scope>NUCLEOTIDE SEQUENCE [LARGE SCALE GENOMIC DNA]</scope>
    <source>
        <strain evidence="1 2">Tc-4-1</strain>
    </source>
</reference>
<evidence type="ECO:0000313" key="1">
    <source>
        <dbReference type="EMBL" id="AEJ42190.1"/>
    </source>
</evidence>
<dbReference type="PATRIC" id="fig|1048834.4.peg.199"/>
<dbReference type="KEGG" id="aad:TC41_0214"/>
<proteinExistence type="predicted"/>
<protein>
    <submittedName>
        <fullName evidence="1">Uncharacterized protein</fullName>
    </submittedName>
</protein>
<accession>F8IJ39</accession>
<evidence type="ECO:0000313" key="2">
    <source>
        <dbReference type="Proteomes" id="UP000000292"/>
    </source>
</evidence>
<dbReference type="EMBL" id="CP002902">
    <property type="protein sequence ID" value="AEJ42190.1"/>
    <property type="molecule type" value="Genomic_DNA"/>
</dbReference>
<reference evidence="2" key="2">
    <citation type="submission" date="2011-06" db="EMBL/GenBank/DDBJ databases">
        <title>The complete genome sequence of Alicyclobacillus acidocaldarius sp. Tc-4-1.</title>
        <authorList>
            <person name="Chen Y."/>
            <person name="He Y."/>
            <person name="Dong Z."/>
            <person name="Hu S."/>
        </authorList>
    </citation>
    <scope>NUCLEOTIDE SEQUENCE [LARGE SCALE GENOMIC DNA]</scope>
    <source>
        <strain evidence="2">Tc-4-1</strain>
    </source>
</reference>
<dbReference type="AlphaFoldDB" id="F8IJ39"/>
<gene>
    <name evidence="1" type="ordered locus">TC41_0214</name>
</gene>
<dbReference type="STRING" id="1048834.TC41_0214"/>
<sequence length="98" mass="11098">MFDGIEAFVDSIQPVLNAIEASVDGVQPLGHHIQSITERVDLTVHRVEFGQDQLGLVFHRIRSFESVASRTGLSEISRRKVYHSFLYKENQDTSTIIL</sequence>